<feature type="transmembrane region" description="Helical" evidence="9">
    <location>
        <begin position="23"/>
        <end position="42"/>
    </location>
</feature>
<evidence type="ECO:0000256" key="3">
    <source>
        <dbReference type="ARBA" id="ARBA00006792"/>
    </source>
</evidence>
<dbReference type="PANTHER" id="PTHR21304:SF0">
    <property type="entry name" value="MICOS COMPLEX SUBUNIT MIC10"/>
    <property type="match status" value="1"/>
</dbReference>
<dbReference type="Pfam" id="PF04418">
    <property type="entry name" value="DUF543"/>
    <property type="match status" value="1"/>
</dbReference>
<reference evidence="10" key="2">
    <citation type="submission" date="2022-10" db="EMBL/GenBank/DDBJ databases">
        <authorList>
            <consortium name="ENA_rothamsted_submissions"/>
            <consortium name="culmorum"/>
            <person name="King R."/>
        </authorList>
    </citation>
    <scope>NUCLEOTIDE SEQUENCE</scope>
</reference>
<keyword evidence="6 9" id="KW-1133">Transmembrane helix</keyword>
<dbReference type="PANTHER" id="PTHR21304">
    <property type="entry name" value="MICOS COMPLEX SUBUNIT MIC10"/>
    <property type="match status" value="1"/>
</dbReference>
<dbReference type="OrthoDB" id="1916310at2759"/>
<evidence type="ECO:0000256" key="2">
    <source>
        <dbReference type="ARBA" id="ARBA00004434"/>
    </source>
</evidence>
<protein>
    <recommendedName>
        <fullName evidence="9">MICOS complex subunit MIC10</fullName>
    </recommendedName>
</protein>
<comment type="function">
    <text evidence="1 9">Component of the MICOS complex, a large protein complex of the mitochondrial inner membrane that plays crucial roles in the maintenance of crista junctions, inner membrane architecture, and formation of contact sites to the outer membrane.</text>
</comment>
<keyword evidence="8 9" id="KW-0472">Membrane</keyword>
<evidence type="ECO:0000256" key="8">
    <source>
        <dbReference type="ARBA" id="ARBA00023136"/>
    </source>
</evidence>
<dbReference type="EMBL" id="OU895879">
    <property type="protein sequence ID" value="CAG9808269.1"/>
    <property type="molecule type" value="Genomic_DNA"/>
</dbReference>
<evidence type="ECO:0000256" key="5">
    <source>
        <dbReference type="ARBA" id="ARBA00022792"/>
    </source>
</evidence>
<comment type="subcellular location">
    <subcellularLocation>
        <location evidence="2 9">Mitochondrion inner membrane</location>
        <topology evidence="2 9">Single-pass membrane protein</topology>
    </subcellularLocation>
</comment>
<proteinExistence type="inferred from homology"/>
<keyword evidence="7 9" id="KW-0496">Mitochondrion</keyword>
<accession>A0A9N9S428</accession>
<evidence type="ECO:0000256" key="1">
    <source>
        <dbReference type="ARBA" id="ARBA00002689"/>
    </source>
</evidence>
<dbReference type="InterPro" id="IPR007512">
    <property type="entry name" value="Mic10"/>
</dbReference>
<dbReference type="GO" id="GO:0061617">
    <property type="term" value="C:MICOS complex"/>
    <property type="evidence" value="ECO:0007669"/>
    <property type="project" value="UniProtKB-UniRule"/>
</dbReference>
<comment type="similarity">
    <text evidence="3 9">Belongs to the MICOS complex subunit Mic10 family.</text>
</comment>
<comment type="subunit">
    <text evidence="9">Component of the mitochondrial contact site and cristae organizing system (MICOS) complex.</text>
</comment>
<keyword evidence="4 9" id="KW-0812">Transmembrane</keyword>
<reference evidence="10" key="1">
    <citation type="submission" date="2022-01" db="EMBL/GenBank/DDBJ databases">
        <authorList>
            <person name="King R."/>
        </authorList>
    </citation>
    <scope>NUCLEOTIDE SEQUENCE</scope>
</reference>
<gene>
    <name evidence="10" type="ORF">CHIRRI_LOCUS11111</name>
</gene>
<name>A0A9N9S428_9DIPT</name>
<evidence type="ECO:0000313" key="10">
    <source>
        <dbReference type="EMBL" id="CAG9808269.1"/>
    </source>
</evidence>
<evidence type="ECO:0000256" key="7">
    <source>
        <dbReference type="ARBA" id="ARBA00023128"/>
    </source>
</evidence>
<evidence type="ECO:0000256" key="6">
    <source>
        <dbReference type="ARBA" id="ARBA00022989"/>
    </source>
</evidence>
<organism evidence="10 11">
    <name type="scientific">Chironomus riparius</name>
    <dbReference type="NCBI Taxonomy" id="315576"/>
    <lineage>
        <taxon>Eukaryota</taxon>
        <taxon>Metazoa</taxon>
        <taxon>Ecdysozoa</taxon>
        <taxon>Arthropoda</taxon>
        <taxon>Hexapoda</taxon>
        <taxon>Insecta</taxon>
        <taxon>Pterygota</taxon>
        <taxon>Neoptera</taxon>
        <taxon>Endopterygota</taxon>
        <taxon>Diptera</taxon>
        <taxon>Nematocera</taxon>
        <taxon>Chironomoidea</taxon>
        <taxon>Chironomidae</taxon>
        <taxon>Chironominae</taxon>
        <taxon>Chironomus</taxon>
    </lineage>
</organism>
<evidence type="ECO:0000256" key="4">
    <source>
        <dbReference type="ARBA" id="ARBA00022692"/>
    </source>
</evidence>
<dbReference type="Proteomes" id="UP001153620">
    <property type="component" value="Chromosome 3"/>
</dbReference>
<keyword evidence="11" id="KW-1185">Reference proteome</keyword>
<evidence type="ECO:0000313" key="11">
    <source>
        <dbReference type="Proteomes" id="UP001153620"/>
    </source>
</evidence>
<evidence type="ECO:0000256" key="9">
    <source>
        <dbReference type="RuleBase" id="RU363011"/>
    </source>
</evidence>
<keyword evidence="5 9" id="KW-0999">Mitochondrion inner membrane</keyword>
<sequence>MANKEVFAEDQHGQKIDRCFSDAFIKLGVGASLGIVGSLIFFKRRMWPIYGGSFFGLGAAYQNCQKSLNSS</sequence>
<dbReference type="AlphaFoldDB" id="A0A9N9S428"/>